<accession>A0A834F271</accession>
<organism evidence="2 3">
    <name type="scientific">Oryzias melastigma</name>
    <name type="common">Marine medaka</name>
    <dbReference type="NCBI Taxonomy" id="30732"/>
    <lineage>
        <taxon>Eukaryota</taxon>
        <taxon>Metazoa</taxon>
        <taxon>Chordata</taxon>
        <taxon>Craniata</taxon>
        <taxon>Vertebrata</taxon>
        <taxon>Euteleostomi</taxon>
        <taxon>Actinopterygii</taxon>
        <taxon>Neopterygii</taxon>
        <taxon>Teleostei</taxon>
        <taxon>Neoteleostei</taxon>
        <taxon>Acanthomorphata</taxon>
        <taxon>Ovalentaria</taxon>
        <taxon>Atherinomorphae</taxon>
        <taxon>Beloniformes</taxon>
        <taxon>Adrianichthyidae</taxon>
        <taxon>Oryziinae</taxon>
        <taxon>Oryzias</taxon>
    </lineage>
</organism>
<reference evidence="2" key="1">
    <citation type="journal article" name="BMC Genomics">
        <title>Long-read sequencing and de novo genome assembly of marine medaka (Oryzias melastigma).</title>
        <authorList>
            <person name="Liang P."/>
            <person name="Saqib H.S.A."/>
            <person name="Ni X."/>
            <person name="Shen Y."/>
        </authorList>
    </citation>
    <scope>NUCLEOTIDE SEQUENCE</scope>
    <source>
        <strain evidence="2">Bigg-433</strain>
    </source>
</reference>
<feature type="region of interest" description="Disordered" evidence="1">
    <location>
        <begin position="180"/>
        <end position="207"/>
    </location>
</feature>
<sequence length="236" mass="26177">MLVKNDFFTSTSDSGVEEHQWWPASAVETRNDRPSTNHSVTSVFTEAFPTPPDSPGSDPCDLDAAIPTLTHLLRAKATQDLSFLDSFHDLNKMIGQRYKRGSSVSRQLLLQTLHLQDPETEIQTASWTTTRRLSPGLPSANQHAPSGRRRLSYDYNRNTAEVMHALSLYNRFRSCRNGLPKKQARLPASSSSSSSRSTHQSAKEVSRTSNWTEAAACRLSLVSFVSLAELTGLVVE</sequence>
<protein>
    <submittedName>
        <fullName evidence="2">Uncharacterized protein</fullName>
    </submittedName>
</protein>
<feature type="region of interest" description="Disordered" evidence="1">
    <location>
        <begin position="131"/>
        <end position="150"/>
    </location>
</feature>
<evidence type="ECO:0000313" key="2">
    <source>
        <dbReference type="EMBL" id="KAF6718156.1"/>
    </source>
</evidence>
<dbReference type="EMBL" id="WKFB01000771">
    <property type="protein sequence ID" value="KAF6718156.1"/>
    <property type="molecule type" value="Genomic_DNA"/>
</dbReference>
<dbReference type="Proteomes" id="UP000646548">
    <property type="component" value="Unassembled WGS sequence"/>
</dbReference>
<evidence type="ECO:0000256" key="1">
    <source>
        <dbReference type="SAM" id="MobiDB-lite"/>
    </source>
</evidence>
<dbReference type="AlphaFoldDB" id="A0A834F271"/>
<comment type="caution">
    <text evidence="2">The sequence shown here is derived from an EMBL/GenBank/DDBJ whole genome shotgun (WGS) entry which is preliminary data.</text>
</comment>
<evidence type="ECO:0000313" key="3">
    <source>
        <dbReference type="Proteomes" id="UP000646548"/>
    </source>
</evidence>
<name>A0A834F271_ORYME</name>
<proteinExistence type="predicted"/>
<gene>
    <name evidence="2" type="ORF">FQA47_024219</name>
</gene>